<proteinExistence type="predicted"/>
<keyword evidence="3" id="KW-1185">Reference proteome</keyword>
<accession>A0AAV1Q4J8</accession>
<comment type="caution">
    <text evidence="2">The sequence shown here is derived from an EMBL/GenBank/DDBJ whole genome shotgun (WGS) entry which is preliminary data.</text>
</comment>
<sequence>RQNDDNYVPYGLRPDPPPYPALQPPPAAPLTSLPTAPPPPISSPHNPFVKVNITPRSVEKPPPATPSPRKTQSGTVYEYTPAPQERQANFDHIDGDETLIAPLIELPNPGAGVNVGGEIQPPTVKVFRAWTDQDVREATKTIVRQSEDGEAFAEEMNQLFKSFGLNTIE</sequence>
<organism evidence="2 3">
    <name type="scientific">Scomber scombrus</name>
    <name type="common">Atlantic mackerel</name>
    <name type="synonym">Scomber vernalis</name>
    <dbReference type="NCBI Taxonomy" id="13677"/>
    <lineage>
        <taxon>Eukaryota</taxon>
        <taxon>Metazoa</taxon>
        <taxon>Chordata</taxon>
        <taxon>Craniata</taxon>
        <taxon>Vertebrata</taxon>
        <taxon>Euteleostomi</taxon>
        <taxon>Actinopterygii</taxon>
        <taxon>Neopterygii</taxon>
        <taxon>Teleostei</taxon>
        <taxon>Neoteleostei</taxon>
        <taxon>Acanthomorphata</taxon>
        <taxon>Pelagiaria</taxon>
        <taxon>Scombriformes</taxon>
        <taxon>Scombridae</taxon>
        <taxon>Scomber</taxon>
    </lineage>
</organism>
<evidence type="ECO:0000313" key="3">
    <source>
        <dbReference type="Proteomes" id="UP001314229"/>
    </source>
</evidence>
<dbReference type="AlphaFoldDB" id="A0AAV1Q4J8"/>
<protein>
    <submittedName>
        <fullName evidence="2">Uncharacterized protein</fullName>
    </submittedName>
</protein>
<evidence type="ECO:0000313" key="2">
    <source>
        <dbReference type="EMBL" id="CAK6978938.1"/>
    </source>
</evidence>
<dbReference type="Proteomes" id="UP001314229">
    <property type="component" value="Unassembled WGS sequence"/>
</dbReference>
<feature type="non-terminal residue" evidence="2">
    <location>
        <position position="169"/>
    </location>
</feature>
<gene>
    <name evidence="2" type="ORF">FSCOSCO3_A007635</name>
</gene>
<dbReference type="EMBL" id="CAWUFR010000529">
    <property type="protein sequence ID" value="CAK6978938.1"/>
    <property type="molecule type" value="Genomic_DNA"/>
</dbReference>
<feature type="compositionally biased region" description="Pro residues" evidence="1">
    <location>
        <begin position="14"/>
        <end position="28"/>
    </location>
</feature>
<reference evidence="2 3" key="1">
    <citation type="submission" date="2024-01" db="EMBL/GenBank/DDBJ databases">
        <authorList>
            <person name="Alioto T."/>
            <person name="Alioto T."/>
            <person name="Gomez Garrido J."/>
        </authorList>
    </citation>
    <scope>NUCLEOTIDE SEQUENCE [LARGE SCALE GENOMIC DNA]</scope>
</reference>
<name>A0AAV1Q4J8_SCOSC</name>
<feature type="region of interest" description="Disordered" evidence="1">
    <location>
        <begin position="1"/>
        <end position="76"/>
    </location>
</feature>
<feature type="non-terminal residue" evidence="2">
    <location>
        <position position="1"/>
    </location>
</feature>
<evidence type="ECO:0000256" key="1">
    <source>
        <dbReference type="SAM" id="MobiDB-lite"/>
    </source>
</evidence>